<evidence type="ECO:0000259" key="3">
    <source>
        <dbReference type="SMART" id="SM00460"/>
    </source>
</evidence>
<keyword evidence="5" id="KW-1185">Reference proteome</keyword>
<name>A0A511JGV1_9CELL</name>
<dbReference type="EMBL" id="BJWH01000002">
    <property type="protein sequence ID" value="GEL97059.1"/>
    <property type="molecule type" value="Genomic_DNA"/>
</dbReference>
<feature type="compositionally biased region" description="Low complexity" evidence="1">
    <location>
        <begin position="575"/>
        <end position="592"/>
    </location>
</feature>
<feature type="transmembrane region" description="Helical" evidence="2">
    <location>
        <begin position="608"/>
        <end position="628"/>
    </location>
</feature>
<dbReference type="Proteomes" id="UP000321049">
    <property type="component" value="Unassembled WGS sequence"/>
</dbReference>
<feature type="transmembrane region" description="Helical" evidence="2">
    <location>
        <begin position="12"/>
        <end position="34"/>
    </location>
</feature>
<keyword evidence="2" id="KW-0472">Membrane</keyword>
<dbReference type="Pfam" id="PF01841">
    <property type="entry name" value="Transglut_core"/>
    <property type="match status" value="1"/>
</dbReference>
<evidence type="ECO:0000256" key="1">
    <source>
        <dbReference type="SAM" id="MobiDB-lite"/>
    </source>
</evidence>
<feature type="transmembrane region" description="Helical" evidence="2">
    <location>
        <begin position="230"/>
        <end position="254"/>
    </location>
</feature>
<feature type="region of interest" description="Disordered" evidence="1">
    <location>
        <begin position="554"/>
        <end position="594"/>
    </location>
</feature>
<proteinExistence type="predicted"/>
<protein>
    <recommendedName>
        <fullName evidence="3">Transglutaminase-like domain-containing protein</fullName>
    </recommendedName>
</protein>
<feature type="transmembrane region" description="Helical" evidence="2">
    <location>
        <begin position="119"/>
        <end position="138"/>
    </location>
</feature>
<keyword evidence="2" id="KW-1133">Transmembrane helix</keyword>
<evidence type="ECO:0000256" key="2">
    <source>
        <dbReference type="SAM" id="Phobius"/>
    </source>
</evidence>
<dbReference type="SUPFAM" id="SSF54001">
    <property type="entry name" value="Cysteine proteinases"/>
    <property type="match status" value="1"/>
</dbReference>
<dbReference type="SMART" id="SM00460">
    <property type="entry name" value="TGc"/>
    <property type="match status" value="1"/>
</dbReference>
<keyword evidence="2" id="KW-0812">Transmembrane</keyword>
<feature type="region of interest" description="Disordered" evidence="1">
    <location>
        <begin position="746"/>
        <end position="784"/>
    </location>
</feature>
<dbReference type="InterPro" id="IPR025403">
    <property type="entry name" value="TgpA-like_C"/>
</dbReference>
<dbReference type="AlphaFoldDB" id="A0A511JGV1"/>
<feature type="transmembrane region" description="Helical" evidence="2">
    <location>
        <begin position="40"/>
        <end position="61"/>
    </location>
</feature>
<evidence type="ECO:0000313" key="4">
    <source>
        <dbReference type="EMBL" id="GEL97059.1"/>
    </source>
</evidence>
<dbReference type="InterPro" id="IPR038765">
    <property type="entry name" value="Papain-like_cys_pep_sf"/>
</dbReference>
<dbReference type="Pfam" id="PF11992">
    <property type="entry name" value="TgpA_N"/>
    <property type="match status" value="1"/>
</dbReference>
<sequence>MVDRGRWRATVGVVLELVLAAVGVGVACLAFGPYFAGPSWLPVTLGAVLAGVGLAVAGAVWHWPAWLLAPVGLVGLFLYALLALDPWPPSPATTAQDLLSGWDRMLTVALPADPGPEVVALPVAAGFVAAYVVGLLVLRTSAVVALCLPALGVLVLALAVTAARDVTQLPVTVGVLACLAALVLVRANRPDPAAVVSQAVAAEHARDDALDKAVGSDAVAARRTSAVGRVLLGLPGVAFVIALAAAGALLLPIADGTDRADPRDSHEADVQVTAGLSPLVELKPQLVGPPTPLYRVTVEGSSNAPVNRIRLAALDTFDGALWSQSGTFVLAGSQLPHADPPSAGSDVVTLEVEVLTARSPYLPVVGQPLTLEGTTAAIEEDSGSLVRATSDDPVAGPVSYTLTARIAREADIDTAGLAEAAERLTALPDVPSWVSDEATKAKADWETPWTQLSELQNYLEARPYAADARPGHSYGAVKRMLVGDATEPGNAEQHASAFAILARSLGYPTRVAVGYLLTDAARSGNTYTVTATDVHAWPEVLLDGYGWVAFEPTDTGNLAGPQPPRDPEAAVLPSDAAAAQPAQPDATATDQAGEQGGGALATVARGSAYAVVGLVLLALLLLVVILVAKRVRRSRRRHGGDAAAQVAGAWRETTDRLREIGVPTPPTWTPIEVAHRAAADDQVSGGTDLLALARLATAAVYAPAPPSSGVARQAWELEESVRQALAAGLPPAVRWRAAVDPRPLLDPTNRWVRRSAPPESAIVQTLSPRPAEELVGAAGGSRQE</sequence>
<organism evidence="4 5">
    <name type="scientific">Cellulomonas terrae</name>
    <dbReference type="NCBI Taxonomy" id="311234"/>
    <lineage>
        <taxon>Bacteria</taxon>
        <taxon>Bacillati</taxon>
        <taxon>Actinomycetota</taxon>
        <taxon>Actinomycetes</taxon>
        <taxon>Micrococcales</taxon>
        <taxon>Cellulomonadaceae</taxon>
        <taxon>Cellulomonas</taxon>
    </lineage>
</organism>
<dbReference type="PANTHER" id="PTHR42736">
    <property type="entry name" value="PROTEIN-GLUTAMINE GAMMA-GLUTAMYLTRANSFERASE"/>
    <property type="match status" value="1"/>
</dbReference>
<comment type="caution">
    <text evidence="4">The sequence shown here is derived from an EMBL/GenBank/DDBJ whole genome shotgun (WGS) entry which is preliminary data.</text>
</comment>
<dbReference type="InterPro" id="IPR021878">
    <property type="entry name" value="TgpA_N"/>
</dbReference>
<feature type="domain" description="Transglutaminase-like" evidence="3">
    <location>
        <begin position="483"/>
        <end position="554"/>
    </location>
</feature>
<gene>
    <name evidence="4" type="ORF">CTE05_06060</name>
</gene>
<accession>A0A511JGV1</accession>
<reference evidence="4 5" key="1">
    <citation type="submission" date="2019-07" db="EMBL/GenBank/DDBJ databases">
        <title>Whole genome shotgun sequence of Cellulomonas terrae NBRC 100819.</title>
        <authorList>
            <person name="Hosoyama A."/>
            <person name="Uohara A."/>
            <person name="Ohji S."/>
            <person name="Ichikawa N."/>
        </authorList>
    </citation>
    <scope>NUCLEOTIDE SEQUENCE [LARGE SCALE GENOMIC DNA]</scope>
    <source>
        <strain evidence="4 5">NBRC 100819</strain>
    </source>
</reference>
<dbReference type="InterPro" id="IPR002931">
    <property type="entry name" value="Transglutaminase-like"/>
</dbReference>
<feature type="transmembrane region" description="Helical" evidence="2">
    <location>
        <begin position="169"/>
        <end position="187"/>
    </location>
</feature>
<feature type="transmembrane region" description="Helical" evidence="2">
    <location>
        <begin position="143"/>
        <end position="163"/>
    </location>
</feature>
<dbReference type="Pfam" id="PF13559">
    <property type="entry name" value="DUF4129"/>
    <property type="match status" value="1"/>
</dbReference>
<feature type="transmembrane region" description="Helical" evidence="2">
    <location>
        <begin position="66"/>
        <end position="84"/>
    </location>
</feature>
<dbReference type="InterPro" id="IPR052901">
    <property type="entry name" value="Bact_TGase-like"/>
</dbReference>
<dbReference type="PANTHER" id="PTHR42736:SF1">
    <property type="entry name" value="PROTEIN-GLUTAMINE GAMMA-GLUTAMYLTRANSFERASE"/>
    <property type="match status" value="1"/>
</dbReference>
<evidence type="ECO:0000313" key="5">
    <source>
        <dbReference type="Proteomes" id="UP000321049"/>
    </source>
</evidence>
<dbReference type="Gene3D" id="3.10.620.30">
    <property type="match status" value="1"/>
</dbReference>
<dbReference type="PROSITE" id="PS51257">
    <property type="entry name" value="PROKAR_LIPOPROTEIN"/>
    <property type="match status" value="1"/>
</dbReference>